<name>A0AA41XDK3_9BACI</name>
<organism evidence="1 2">
    <name type="scientific">Ectobacillus ponti</name>
    <dbReference type="NCBI Taxonomy" id="2961894"/>
    <lineage>
        <taxon>Bacteria</taxon>
        <taxon>Bacillati</taxon>
        <taxon>Bacillota</taxon>
        <taxon>Bacilli</taxon>
        <taxon>Bacillales</taxon>
        <taxon>Bacillaceae</taxon>
        <taxon>Ectobacillus</taxon>
    </lineage>
</organism>
<sequence>MTSPIYQLDTVLSKRYIEGACSERLQDYPQLGRLLAKYRRLLAQWHDAPAAGSTYERTIEFSSGDYYVLRWSVERTLESIRQTPLSLSVPALLGVLDAEACLEEGPVILVHHPFLAEEAQHILISGGRRILQYAERGAEAIEAYVLAPEQHYPALQTPLDQLLYLIHGSIVALMNYMEGHISEEELQEFLDQTTAFE</sequence>
<evidence type="ECO:0000313" key="1">
    <source>
        <dbReference type="EMBL" id="MCP8970141.1"/>
    </source>
</evidence>
<dbReference type="RefSeq" id="WP_254760058.1">
    <property type="nucleotide sequence ID" value="NZ_JANCLT010000009.1"/>
</dbReference>
<dbReference type="AlphaFoldDB" id="A0AA41XDK3"/>
<gene>
    <name evidence="1" type="ORF">NK662_16590</name>
</gene>
<dbReference type="EMBL" id="JANCLT010000009">
    <property type="protein sequence ID" value="MCP8970141.1"/>
    <property type="molecule type" value="Genomic_DNA"/>
</dbReference>
<evidence type="ECO:0000313" key="2">
    <source>
        <dbReference type="Proteomes" id="UP001156102"/>
    </source>
</evidence>
<dbReference type="Proteomes" id="UP001156102">
    <property type="component" value="Unassembled WGS sequence"/>
</dbReference>
<accession>A0AA41XDK3</accession>
<keyword evidence="2" id="KW-1185">Reference proteome</keyword>
<proteinExistence type="predicted"/>
<protein>
    <submittedName>
        <fullName evidence="1">Uncharacterized protein</fullName>
    </submittedName>
</protein>
<comment type="caution">
    <text evidence="1">The sequence shown here is derived from an EMBL/GenBank/DDBJ whole genome shotgun (WGS) entry which is preliminary data.</text>
</comment>
<reference evidence="1" key="1">
    <citation type="submission" date="2022-07" db="EMBL/GenBank/DDBJ databases">
        <authorList>
            <person name="Li W.-J."/>
            <person name="Deng Q.-Q."/>
        </authorList>
    </citation>
    <scope>NUCLEOTIDE SEQUENCE</scope>
    <source>
        <strain evidence="1">SYSU M60031</strain>
    </source>
</reference>